<keyword evidence="2" id="KW-1185">Reference proteome</keyword>
<name>A0ACB9FGI7_ARCLA</name>
<comment type="caution">
    <text evidence="1">The sequence shown here is derived from an EMBL/GenBank/DDBJ whole genome shotgun (WGS) entry which is preliminary data.</text>
</comment>
<protein>
    <submittedName>
        <fullName evidence="1">Uncharacterized protein</fullName>
    </submittedName>
</protein>
<organism evidence="1 2">
    <name type="scientific">Arctium lappa</name>
    <name type="common">Greater burdock</name>
    <name type="synonym">Lappa major</name>
    <dbReference type="NCBI Taxonomy" id="4217"/>
    <lineage>
        <taxon>Eukaryota</taxon>
        <taxon>Viridiplantae</taxon>
        <taxon>Streptophyta</taxon>
        <taxon>Embryophyta</taxon>
        <taxon>Tracheophyta</taxon>
        <taxon>Spermatophyta</taxon>
        <taxon>Magnoliopsida</taxon>
        <taxon>eudicotyledons</taxon>
        <taxon>Gunneridae</taxon>
        <taxon>Pentapetalae</taxon>
        <taxon>asterids</taxon>
        <taxon>campanulids</taxon>
        <taxon>Asterales</taxon>
        <taxon>Asteraceae</taxon>
        <taxon>Carduoideae</taxon>
        <taxon>Cardueae</taxon>
        <taxon>Arctiinae</taxon>
        <taxon>Arctium</taxon>
    </lineage>
</organism>
<evidence type="ECO:0000313" key="1">
    <source>
        <dbReference type="EMBL" id="KAI3769752.1"/>
    </source>
</evidence>
<dbReference type="EMBL" id="CM042047">
    <property type="protein sequence ID" value="KAI3769752.1"/>
    <property type="molecule type" value="Genomic_DNA"/>
</dbReference>
<dbReference type="Proteomes" id="UP001055879">
    <property type="component" value="Linkage Group LG01"/>
</dbReference>
<evidence type="ECO:0000313" key="2">
    <source>
        <dbReference type="Proteomes" id="UP001055879"/>
    </source>
</evidence>
<reference evidence="2" key="1">
    <citation type="journal article" date="2022" name="Mol. Ecol. Resour.">
        <title>The genomes of chicory, endive, great burdock and yacon provide insights into Asteraceae palaeo-polyploidization history and plant inulin production.</title>
        <authorList>
            <person name="Fan W."/>
            <person name="Wang S."/>
            <person name="Wang H."/>
            <person name="Wang A."/>
            <person name="Jiang F."/>
            <person name="Liu H."/>
            <person name="Zhao H."/>
            <person name="Xu D."/>
            <person name="Zhang Y."/>
        </authorList>
    </citation>
    <scope>NUCLEOTIDE SEQUENCE [LARGE SCALE GENOMIC DNA]</scope>
    <source>
        <strain evidence="2">cv. Niubang</strain>
    </source>
</reference>
<proteinExistence type="predicted"/>
<accession>A0ACB9FGI7</accession>
<gene>
    <name evidence="1" type="ORF">L6452_00865</name>
</gene>
<sequence length="99" mass="11339">MEVWWCLLQYMKAVVGKRLEQRWWWWAEGGVVVTVCDGVGGGGSGNGGDMLRRWWLGGIELGLFPSSSSLSLIWMSVWSPCFLFETVKSTMNFRGKFRR</sequence>
<reference evidence="1 2" key="2">
    <citation type="journal article" date="2022" name="Mol. Ecol. Resour.">
        <title>The genomes of chicory, endive, great burdock and yacon provide insights into Asteraceae paleo-polyploidization history and plant inulin production.</title>
        <authorList>
            <person name="Fan W."/>
            <person name="Wang S."/>
            <person name="Wang H."/>
            <person name="Wang A."/>
            <person name="Jiang F."/>
            <person name="Liu H."/>
            <person name="Zhao H."/>
            <person name="Xu D."/>
            <person name="Zhang Y."/>
        </authorList>
    </citation>
    <scope>NUCLEOTIDE SEQUENCE [LARGE SCALE GENOMIC DNA]</scope>
    <source>
        <strain evidence="2">cv. Niubang</strain>
    </source>
</reference>